<keyword evidence="2 9" id="KW-0812">Transmembrane</keyword>
<feature type="region of interest" description="Disordered" evidence="8">
    <location>
        <begin position="64"/>
        <end position="92"/>
    </location>
</feature>
<evidence type="ECO:0000256" key="4">
    <source>
        <dbReference type="ARBA" id="ARBA00022989"/>
    </source>
</evidence>
<feature type="compositionally biased region" description="Pro residues" evidence="8">
    <location>
        <begin position="73"/>
        <end position="83"/>
    </location>
</feature>
<name>A0A7M7SSD9_STRPU</name>
<keyword evidence="3" id="KW-0732">Signal</keyword>
<keyword evidence="6" id="KW-0675">Receptor</keyword>
<comment type="subcellular location">
    <subcellularLocation>
        <location evidence="1">Membrane</location>
        <topology evidence="1">Single-pass type I membrane protein</topology>
    </subcellularLocation>
</comment>
<dbReference type="Gene3D" id="3.40.50.11530">
    <property type="match status" value="1"/>
</dbReference>
<feature type="domain" description="EGF-like" evidence="10">
    <location>
        <begin position="9"/>
        <end position="23"/>
    </location>
</feature>
<reference evidence="11" key="2">
    <citation type="submission" date="2021-01" db="UniProtKB">
        <authorList>
            <consortium name="EnsemblMetazoa"/>
        </authorList>
    </citation>
    <scope>IDENTIFICATION</scope>
</reference>
<organism evidence="11 12">
    <name type="scientific">Strongylocentrotus purpuratus</name>
    <name type="common">Purple sea urchin</name>
    <dbReference type="NCBI Taxonomy" id="7668"/>
    <lineage>
        <taxon>Eukaryota</taxon>
        <taxon>Metazoa</taxon>
        <taxon>Echinodermata</taxon>
        <taxon>Eleutherozoa</taxon>
        <taxon>Echinozoa</taxon>
        <taxon>Echinoidea</taxon>
        <taxon>Euechinoidea</taxon>
        <taxon>Echinacea</taxon>
        <taxon>Camarodonta</taxon>
        <taxon>Echinidea</taxon>
        <taxon>Strongylocentrotidae</taxon>
        <taxon>Strongylocentrotus</taxon>
    </lineage>
</organism>
<evidence type="ECO:0000256" key="8">
    <source>
        <dbReference type="SAM" id="MobiDB-lite"/>
    </source>
</evidence>
<evidence type="ECO:0000256" key="1">
    <source>
        <dbReference type="ARBA" id="ARBA00004479"/>
    </source>
</evidence>
<dbReference type="GeneID" id="100890352"/>
<dbReference type="Proteomes" id="UP000007110">
    <property type="component" value="Unassembled WGS sequence"/>
</dbReference>
<evidence type="ECO:0000256" key="9">
    <source>
        <dbReference type="SAM" id="Phobius"/>
    </source>
</evidence>
<reference evidence="12" key="1">
    <citation type="submission" date="2015-02" db="EMBL/GenBank/DDBJ databases">
        <title>Genome sequencing for Strongylocentrotus purpuratus.</title>
        <authorList>
            <person name="Murali S."/>
            <person name="Liu Y."/>
            <person name="Vee V."/>
            <person name="English A."/>
            <person name="Wang M."/>
            <person name="Skinner E."/>
            <person name="Han Y."/>
            <person name="Muzny D.M."/>
            <person name="Worley K.C."/>
            <person name="Gibbs R.A."/>
        </authorList>
    </citation>
    <scope>NUCLEOTIDE SEQUENCE</scope>
</reference>
<evidence type="ECO:0000256" key="3">
    <source>
        <dbReference type="ARBA" id="ARBA00022729"/>
    </source>
</evidence>
<feature type="region of interest" description="Disordered" evidence="8">
    <location>
        <begin position="396"/>
        <end position="432"/>
    </location>
</feature>
<feature type="region of interest" description="Disordered" evidence="8">
    <location>
        <begin position="343"/>
        <end position="374"/>
    </location>
</feature>
<dbReference type="PANTHER" id="PTHR15583">
    <property type="entry name" value="INTERLEUKIN-17 RECEPTOR"/>
    <property type="match status" value="1"/>
</dbReference>
<evidence type="ECO:0000256" key="7">
    <source>
        <dbReference type="ARBA" id="ARBA00023180"/>
    </source>
</evidence>
<evidence type="ECO:0000259" key="10">
    <source>
        <dbReference type="PROSITE" id="PS01186"/>
    </source>
</evidence>
<dbReference type="GO" id="GO:0016020">
    <property type="term" value="C:membrane"/>
    <property type="evidence" value="ECO:0007669"/>
    <property type="project" value="UniProtKB-SubCell"/>
</dbReference>
<sequence length="512" mass="57482">MPGGVRYNCSCVPGYSFNEEGQCEKDKTVYLVVIVVVAVFLLVTALLVGFRFILKTRPDKICQRNPYSEDISPSPPTPPPEPNNYPHNEPSDVRRVYEPIPSILNRPVNGGGAIDYTIESNNATNNEPNNEPEKRILIISTEETEEHRDVIYKFAVFLKEYAGLLPIIPSQHTNDIHKLTLETWLCNENRQAFKVLFICSLGMLDRWVREREGDPNPNRGIPVESEFGDLFIQMKHITSTERRKLGTLQKFAVAYFSDYFSKRMVDDIELFRGMPCYNLMADVETLCFRLNGIEQNTPTSSRRMPQVKEYERVEEGQALLRAIRVMKSRHGIAAPTLGTLRQFSQVSTDSDRTPTPERSVSPHYELNSQEGSENSVAFQPITEGAQKEMASVSGFFSNSYSDSDDESSSNSGTHQVDVHRHSGDDSGFTLAQPDYRPVAAVPSKPDDYSLNGLDSGLSSLPISPLSSREDSDPMTGHLASLDASGHIQPMPIKRHAWMPVLFMSQQNLMNIP</sequence>
<dbReference type="RefSeq" id="XP_030827936.1">
    <property type="nucleotide sequence ID" value="XM_030972076.1"/>
</dbReference>
<evidence type="ECO:0000313" key="11">
    <source>
        <dbReference type="EnsemblMetazoa" id="XP_030827936"/>
    </source>
</evidence>
<dbReference type="FunFam" id="3.40.50.11530:FF:000012">
    <property type="entry name" value="Uncharacterized protein"/>
    <property type="match status" value="1"/>
</dbReference>
<keyword evidence="4 9" id="KW-1133">Transmembrane helix</keyword>
<feature type="transmembrane region" description="Helical" evidence="9">
    <location>
        <begin position="29"/>
        <end position="54"/>
    </location>
</feature>
<dbReference type="InterPro" id="IPR013568">
    <property type="entry name" value="SEFIR_dom"/>
</dbReference>
<dbReference type="AlphaFoldDB" id="A0A7M7SSD9"/>
<protein>
    <recommendedName>
        <fullName evidence="10">EGF-like domain-containing protein</fullName>
    </recommendedName>
</protein>
<dbReference type="GO" id="GO:0030368">
    <property type="term" value="F:interleukin-17 receptor activity"/>
    <property type="evidence" value="ECO:0007669"/>
    <property type="project" value="InterPro"/>
</dbReference>
<dbReference type="InterPro" id="IPR000742">
    <property type="entry name" value="EGF"/>
</dbReference>
<dbReference type="PANTHER" id="PTHR15583:SF7">
    <property type="entry name" value="INTERLEUKIN CYTOKINE RECEPTOR-RELATED PROTEIN 2"/>
    <property type="match status" value="1"/>
</dbReference>
<dbReference type="PROSITE" id="PS01186">
    <property type="entry name" value="EGF_2"/>
    <property type="match status" value="1"/>
</dbReference>
<evidence type="ECO:0000256" key="5">
    <source>
        <dbReference type="ARBA" id="ARBA00023136"/>
    </source>
</evidence>
<proteinExistence type="predicted"/>
<dbReference type="EnsemblMetazoa" id="XM_030972076">
    <property type="protein sequence ID" value="XP_030827936"/>
    <property type="gene ID" value="LOC100890352"/>
</dbReference>
<keyword evidence="12" id="KW-1185">Reference proteome</keyword>
<feature type="region of interest" description="Disordered" evidence="8">
    <location>
        <begin position="461"/>
        <end position="481"/>
    </location>
</feature>
<dbReference type="InterPro" id="IPR039465">
    <property type="entry name" value="IL-17_rcpt-like"/>
</dbReference>
<evidence type="ECO:0000256" key="2">
    <source>
        <dbReference type="ARBA" id="ARBA00022692"/>
    </source>
</evidence>
<evidence type="ECO:0000256" key="6">
    <source>
        <dbReference type="ARBA" id="ARBA00023170"/>
    </source>
</evidence>
<dbReference type="Pfam" id="PF08357">
    <property type="entry name" value="SEFIR"/>
    <property type="match status" value="1"/>
</dbReference>
<keyword evidence="7" id="KW-0325">Glycoprotein</keyword>
<keyword evidence="5 9" id="KW-0472">Membrane</keyword>
<accession>A0A7M7SSD9</accession>
<evidence type="ECO:0000313" key="12">
    <source>
        <dbReference type="Proteomes" id="UP000007110"/>
    </source>
</evidence>